<dbReference type="GO" id="GO:0050135">
    <property type="term" value="F:NADP+ nucleosidase activity"/>
    <property type="evidence" value="ECO:0007669"/>
    <property type="project" value="InterPro"/>
</dbReference>
<dbReference type="AlphaFoldDB" id="A0AAD7EWG1"/>
<dbReference type="PANTHER" id="PTHR42059">
    <property type="entry name" value="TNT DOMAIN-CONTAINING PROTEIN"/>
    <property type="match status" value="1"/>
</dbReference>
<dbReference type="InterPro" id="IPR053024">
    <property type="entry name" value="Fungal_surface_NADase"/>
</dbReference>
<dbReference type="Pfam" id="PF14021">
    <property type="entry name" value="TNT"/>
    <property type="match status" value="1"/>
</dbReference>
<dbReference type="EMBL" id="JARIHO010000009">
    <property type="protein sequence ID" value="KAJ7355156.1"/>
    <property type="molecule type" value="Genomic_DNA"/>
</dbReference>
<feature type="non-terminal residue" evidence="2">
    <location>
        <position position="1"/>
    </location>
</feature>
<evidence type="ECO:0000313" key="2">
    <source>
        <dbReference type="EMBL" id="KAJ7355156.1"/>
    </source>
</evidence>
<feature type="domain" description="TNT" evidence="1">
    <location>
        <begin position="83"/>
        <end position="165"/>
    </location>
</feature>
<accession>A0AAD7EWG1</accession>
<gene>
    <name evidence="2" type="ORF">DFH08DRAFT_690281</name>
</gene>
<organism evidence="2 3">
    <name type="scientific">Mycena albidolilacea</name>
    <dbReference type="NCBI Taxonomy" id="1033008"/>
    <lineage>
        <taxon>Eukaryota</taxon>
        <taxon>Fungi</taxon>
        <taxon>Dikarya</taxon>
        <taxon>Basidiomycota</taxon>
        <taxon>Agaricomycotina</taxon>
        <taxon>Agaricomycetes</taxon>
        <taxon>Agaricomycetidae</taxon>
        <taxon>Agaricales</taxon>
        <taxon>Marasmiineae</taxon>
        <taxon>Mycenaceae</taxon>
        <taxon>Mycena</taxon>
    </lineage>
</organism>
<sequence length="195" mass="21036">CPAAKPNGSQYYCEDKRLGPAVLPATAALMPLLAHYKQLGGLCPEEWLRNYTFTPGNGSYRYPLFEGFQLSTEGVPIEGEVLLPAGTLLDRFGPPSGRYLSPAYTPAAQRALPPSRFNPPMEYHVYEVLTELNVTAGTIAAAFGQPGQGTQYQLDVAVAELLGKNLTEIFVGVSIPPNHSQDVTFSPVHLVSSNV</sequence>
<evidence type="ECO:0000259" key="1">
    <source>
        <dbReference type="Pfam" id="PF14021"/>
    </source>
</evidence>
<dbReference type="PANTHER" id="PTHR42059:SF1">
    <property type="entry name" value="TNT DOMAIN-CONTAINING PROTEIN"/>
    <property type="match status" value="1"/>
</dbReference>
<proteinExistence type="predicted"/>
<evidence type="ECO:0000313" key="3">
    <source>
        <dbReference type="Proteomes" id="UP001218218"/>
    </source>
</evidence>
<dbReference type="InterPro" id="IPR025331">
    <property type="entry name" value="TNT"/>
</dbReference>
<keyword evidence="3" id="KW-1185">Reference proteome</keyword>
<dbReference type="Proteomes" id="UP001218218">
    <property type="component" value="Unassembled WGS sequence"/>
</dbReference>
<name>A0AAD7EWG1_9AGAR</name>
<comment type="caution">
    <text evidence="2">The sequence shown here is derived from an EMBL/GenBank/DDBJ whole genome shotgun (WGS) entry which is preliminary data.</text>
</comment>
<protein>
    <recommendedName>
        <fullName evidence="1">TNT domain-containing protein</fullName>
    </recommendedName>
</protein>
<reference evidence="2" key="1">
    <citation type="submission" date="2023-03" db="EMBL/GenBank/DDBJ databases">
        <title>Massive genome expansion in bonnet fungi (Mycena s.s.) driven by repeated elements and novel gene families across ecological guilds.</title>
        <authorList>
            <consortium name="Lawrence Berkeley National Laboratory"/>
            <person name="Harder C.B."/>
            <person name="Miyauchi S."/>
            <person name="Viragh M."/>
            <person name="Kuo A."/>
            <person name="Thoen E."/>
            <person name="Andreopoulos B."/>
            <person name="Lu D."/>
            <person name="Skrede I."/>
            <person name="Drula E."/>
            <person name="Henrissat B."/>
            <person name="Morin E."/>
            <person name="Kohler A."/>
            <person name="Barry K."/>
            <person name="LaButti K."/>
            <person name="Morin E."/>
            <person name="Salamov A."/>
            <person name="Lipzen A."/>
            <person name="Mereny Z."/>
            <person name="Hegedus B."/>
            <person name="Baldrian P."/>
            <person name="Stursova M."/>
            <person name="Weitz H."/>
            <person name="Taylor A."/>
            <person name="Grigoriev I.V."/>
            <person name="Nagy L.G."/>
            <person name="Martin F."/>
            <person name="Kauserud H."/>
        </authorList>
    </citation>
    <scope>NUCLEOTIDE SEQUENCE</scope>
    <source>
        <strain evidence="2">CBHHK002</strain>
    </source>
</reference>